<dbReference type="EMBL" id="DSKP01000050">
    <property type="protein sequence ID" value="HEB48434.1"/>
    <property type="molecule type" value="Genomic_DNA"/>
</dbReference>
<reference evidence="3" key="1">
    <citation type="journal article" date="2020" name="mSystems">
        <title>Genome- and Community-Level Interaction Insights into Carbon Utilization and Element Cycling Functions of Hydrothermarchaeota in Hydrothermal Sediment.</title>
        <authorList>
            <person name="Zhou Z."/>
            <person name="Liu Y."/>
            <person name="Xu W."/>
            <person name="Pan J."/>
            <person name="Luo Z.H."/>
            <person name="Li M."/>
        </authorList>
    </citation>
    <scope>NUCLEOTIDE SEQUENCE [LARGE SCALE GENOMIC DNA]</scope>
    <source>
        <strain evidence="4">SpSt-1125</strain>
        <strain evidence="3">SpSt-25</strain>
    </source>
</reference>
<comment type="pathway">
    <text evidence="2">Carbohydrate degradation; pentose phosphate pathway; D-ribose 5-phosphate from D-ribulose 5-phosphate (non-oxidative stage): step 1/1.</text>
</comment>
<dbReference type="GO" id="GO:0004751">
    <property type="term" value="F:ribose-5-phosphate isomerase activity"/>
    <property type="evidence" value="ECO:0007669"/>
    <property type="project" value="UniProtKB-UniRule"/>
</dbReference>
<dbReference type="AlphaFoldDB" id="A0A7C1PLM2"/>
<proteinExistence type="inferred from homology"/>
<dbReference type="GO" id="GO:0005829">
    <property type="term" value="C:cytosol"/>
    <property type="evidence" value="ECO:0007669"/>
    <property type="project" value="TreeGrafter"/>
</dbReference>
<comment type="function">
    <text evidence="2">Catalyzes the reversible conversion of ribose-5-phosphate to ribulose 5-phosphate.</text>
</comment>
<evidence type="ECO:0000313" key="3">
    <source>
        <dbReference type="EMBL" id="HEB48434.1"/>
    </source>
</evidence>
<dbReference type="PANTHER" id="PTHR11934">
    <property type="entry name" value="RIBOSE-5-PHOSPHATE ISOMERASE"/>
    <property type="match status" value="1"/>
</dbReference>
<dbReference type="GO" id="GO:0006014">
    <property type="term" value="P:D-ribose metabolic process"/>
    <property type="evidence" value="ECO:0007669"/>
    <property type="project" value="TreeGrafter"/>
</dbReference>
<dbReference type="SUPFAM" id="SSF100950">
    <property type="entry name" value="NagB/RpiA/CoA transferase-like"/>
    <property type="match status" value="1"/>
</dbReference>
<dbReference type="EC" id="5.3.1.6" evidence="2"/>
<dbReference type="PANTHER" id="PTHR11934:SF0">
    <property type="entry name" value="RIBOSE-5-PHOSPHATE ISOMERASE"/>
    <property type="match status" value="1"/>
</dbReference>
<comment type="caution">
    <text evidence="3">The sequence shown here is derived from an EMBL/GenBank/DDBJ whole genome shotgun (WGS) entry which is preliminary data.</text>
</comment>
<evidence type="ECO:0000313" key="4">
    <source>
        <dbReference type="EMBL" id="HHP04529.1"/>
    </source>
</evidence>
<dbReference type="GO" id="GO:0009052">
    <property type="term" value="P:pentose-phosphate shunt, non-oxidative branch"/>
    <property type="evidence" value="ECO:0007669"/>
    <property type="project" value="UniProtKB-UniRule"/>
</dbReference>
<dbReference type="CDD" id="cd01398">
    <property type="entry name" value="RPI_A"/>
    <property type="match status" value="1"/>
</dbReference>
<dbReference type="Gene3D" id="3.40.50.1360">
    <property type="match status" value="1"/>
</dbReference>
<evidence type="ECO:0000256" key="1">
    <source>
        <dbReference type="ARBA" id="ARBA00023235"/>
    </source>
</evidence>
<gene>
    <name evidence="2 3" type="primary">rpiA</name>
    <name evidence="4" type="ORF">ENM88_02095</name>
    <name evidence="3" type="ORF">ENP77_01380</name>
</gene>
<protein>
    <recommendedName>
        <fullName evidence="2">Ribose-5-phosphate isomerase A</fullName>
        <ecNumber evidence="2">5.3.1.6</ecNumber>
    </recommendedName>
    <alternativeName>
        <fullName evidence="2">Phosphoriboisomerase A</fullName>
        <shortName evidence="2">PRI</shortName>
    </alternativeName>
</protein>
<feature type="binding site" evidence="2">
    <location>
        <begin position="92"/>
        <end position="95"/>
    </location>
    <ligand>
        <name>substrate</name>
    </ligand>
</feature>
<comment type="catalytic activity">
    <reaction evidence="2">
        <text>aldehydo-D-ribose 5-phosphate = D-ribulose 5-phosphate</text>
        <dbReference type="Rhea" id="RHEA:14657"/>
        <dbReference type="ChEBI" id="CHEBI:58121"/>
        <dbReference type="ChEBI" id="CHEBI:58273"/>
        <dbReference type="EC" id="5.3.1.6"/>
    </reaction>
</comment>
<feature type="binding site" evidence="2">
    <location>
        <position position="132"/>
    </location>
    <ligand>
        <name>substrate</name>
    </ligand>
</feature>
<dbReference type="SUPFAM" id="SSF75445">
    <property type="entry name" value="D-ribose-5-phosphate isomerase (RpiA), lid domain"/>
    <property type="match status" value="1"/>
</dbReference>
<dbReference type="UniPathway" id="UPA00115">
    <property type="reaction ID" value="UER00412"/>
</dbReference>
<comment type="similarity">
    <text evidence="2">Belongs to the ribose 5-phosphate isomerase family.</text>
</comment>
<name>A0A7C1PLM2_THEPE</name>
<feature type="binding site" evidence="2">
    <location>
        <begin position="105"/>
        <end position="108"/>
    </location>
    <ligand>
        <name>substrate</name>
    </ligand>
</feature>
<keyword evidence="1 2" id="KW-0413">Isomerase</keyword>
<dbReference type="NCBIfam" id="TIGR00021">
    <property type="entry name" value="rpiA"/>
    <property type="match status" value="1"/>
</dbReference>
<dbReference type="HAMAP" id="MF_00170">
    <property type="entry name" value="Rib_5P_isom_A"/>
    <property type="match status" value="1"/>
</dbReference>
<accession>A0A7C1PLM2</accession>
<dbReference type="EMBL" id="DRZM01000073">
    <property type="protein sequence ID" value="HHP04529.1"/>
    <property type="molecule type" value="Genomic_DNA"/>
</dbReference>
<feature type="binding site" evidence="2">
    <location>
        <begin position="37"/>
        <end position="40"/>
    </location>
    <ligand>
        <name>substrate</name>
    </ligand>
</feature>
<dbReference type="Pfam" id="PF06026">
    <property type="entry name" value="Rib_5-P_isom_A"/>
    <property type="match status" value="1"/>
</dbReference>
<feature type="active site" description="Proton acceptor" evidence="2">
    <location>
        <position position="114"/>
    </location>
</feature>
<dbReference type="Gene3D" id="3.30.70.260">
    <property type="match status" value="1"/>
</dbReference>
<comment type="subunit">
    <text evidence="2">Homodimer.</text>
</comment>
<dbReference type="InterPro" id="IPR004788">
    <property type="entry name" value="Ribose5P_isomerase_type_A"/>
</dbReference>
<dbReference type="InterPro" id="IPR037171">
    <property type="entry name" value="NagB/RpiA_transferase-like"/>
</dbReference>
<organism evidence="3">
    <name type="scientific">Thermofilum pendens</name>
    <dbReference type="NCBI Taxonomy" id="2269"/>
    <lineage>
        <taxon>Archaea</taxon>
        <taxon>Thermoproteota</taxon>
        <taxon>Thermoprotei</taxon>
        <taxon>Thermofilales</taxon>
        <taxon>Thermofilaceae</taxon>
        <taxon>Thermofilum</taxon>
    </lineage>
</organism>
<evidence type="ECO:0000256" key="2">
    <source>
        <dbReference type="HAMAP-Rule" id="MF_00170"/>
    </source>
</evidence>
<dbReference type="InterPro" id="IPR020672">
    <property type="entry name" value="Ribose5P_isomerase_typA_subgr"/>
</dbReference>
<sequence length="239" mass="25511">MSGRALETGGACETGKLAAAKAAVELVKDGMLLGLGSGSTVRVFIDLLAERVRRENLSLVFCSTSLDTSFYAASKGLREVPLGEDPPDLAVDGADLVLPDRTLIKGGGAAHFREKIIDYFSREFVVIVDETKVAETAPSSVSVPLEVHPMAVRQVVRRLRELAEVRGVQVRASSGGKLGPVVTDNGNLVLDVVLEGVEDWQEEEVRMKLIPGVLESGIFALRKPDKILIGTGSGTTLFI</sequence>